<dbReference type="STRING" id="32024.GCA_000788295_00646"/>
<dbReference type="Gene3D" id="3.90.1170.40">
    <property type="entry name" value="Molybdopterin biosynthesis MoaE subunit"/>
    <property type="match status" value="1"/>
</dbReference>
<dbReference type="AlphaFoldDB" id="A0A381DI06"/>
<accession>A0A381DI06</accession>
<evidence type="ECO:0000256" key="11">
    <source>
        <dbReference type="ARBA" id="ARBA00049878"/>
    </source>
</evidence>
<comment type="similarity">
    <text evidence="2">Belongs to the MoaE family.</text>
</comment>
<protein>
    <recommendedName>
        <fullName evidence="4">Molybdopterin synthase catalytic subunit</fullName>
        <ecNumber evidence="3">2.8.1.12</ecNumber>
    </recommendedName>
    <alternativeName>
        <fullName evidence="9">MPT synthase subunit 2</fullName>
    </alternativeName>
    <alternativeName>
        <fullName evidence="7">Molybdenum cofactor biosynthesis protein E</fullName>
    </alternativeName>
    <alternativeName>
        <fullName evidence="8">Molybdopterin-converting factor large subunit</fullName>
    </alternativeName>
    <alternativeName>
        <fullName evidence="10">Molybdopterin-converting factor subunit 2</fullName>
    </alternativeName>
</protein>
<keyword evidence="12" id="KW-0808">Transferase</keyword>
<reference evidence="12 13" key="1">
    <citation type="submission" date="2018-06" db="EMBL/GenBank/DDBJ databases">
        <authorList>
            <consortium name="Pathogen Informatics"/>
            <person name="Doyle S."/>
        </authorList>
    </citation>
    <scope>NUCLEOTIDE SEQUENCE [LARGE SCALE GENOMIC DNA]</scope>
    <source>
        <strain evidence="12 13">NCTC12475</strain>
    </source>
</reference>
<dbReference type="PANTHER" id="PTHR23404">
    <property type="entry name" value="MOLYBDOPTERIN SYNTHASE RELATED"/>
    <property type="match status" value="1"/>
</dbReference>
<evidence type="ECO:0000256" key="2">
    <source>
        <dbReference type="ARBA" id="ARBA00005426"/>
    </source>
</evidence>
<dbReference type="GO" id="GO:0006777">
    <property type="term" value="P:Mo-molybdopterin cofactor biosynthetic process"/>
    <property type="evidence" value="ECO:0007669"/>
    <property type="project" value="UniProtKB-KW"/>
</dbReference>
<evidence type="ECO:0000313" key="13">
    <source>
        <dbReference type="Proteomes" id="UP000254920"/>
    </source>
</evidence>
<evidence type="ECO:0000256" key="10">
    <source>
        <dbReference type="ARBA" id="ARBA00032474"/>
    </source>
</evidence>
<keyword evidence="5" id="KW-0501">Molybdenum cofactor biosynthesis</keyword>
<gene>
    <name evidence="12" type="primary">moaE</name>
    <name evidence="12" type="ORF">NCTC12475_00520</name>
</gene>
<sequence length="151" mass="17201">MQEILTNMEIYQGSLDSLQIYKTWYDKFKNANCGALITFSGIVRDEGGISALSFDIYKPILQSWYENWVKDAAKCGTYLLFAHSLGDVKIHECSYMSGVVSKQRKIALKLINDFVEDFKANAPIWKYDVINGKRIYAKERSHNLSNAGLLS</sequence>
<dbReference type="GO" id="GO:0030366">
    <property type="term" value="F:molybdopterin synthase activity"/>
    <property type="evidence" value="ECO:0007669"/>
    <property type="project" value="UniProtKB-EC"/>
</dbReference>
<evidence type="ECO:0000256" key="7">
    <source>
        <dbReference type="ARBA" id="ARBA00029745"/>
    </source>
</evidence>
<dbReference type="Pfam" id="PF02391">
    <property type="entry name" value="MoaE"/>
    <property type="match status" value="1"/>
</dbReference>
<evidence type="ECO:0000256" key="4">
    <source>
        <dbReference type="ARBA" id="ARBA00013858"/>
    </source>
</evidence>
<evidence type="ECO:0000256" key="3">
    <source>
        <dbReference type="ARBA" id="ARBA00011950"/>
    </source>
</evidence>
<evidence type="ECO:0000256" key="8">
    <source>
        <dbReference type="ARBA" id="ARBA00030407"/>
    </source>
</evidence>
<evidence type="ECO:0000256" key="1">
    <source>
        <dbReference type="ARBA" id="ARBA00005046"/>
    </source>
</evidence>
<proteinExistence type="inferred from homology"/>
<dbReference type="InterPro" id="IPR036563">
    <property type="entry name" value="MoaE_sf"/>
</dbReference>
<evidence type="ECO:0000256" key="6">
    <source>
        <dbReference type="ARBA" id="ARBA00026066"/>
    </source>
</evidence>
<dbReference type="UniPathway" id="UPA00344"/>
<organism evidence="12 13">
    <name type="scientific">Campylobacter sputorum subsp. sputorum</name>
    <dbReference type="NCBI Taxonomy" id="32024"/>
    <lineage>
        <taxon>Bacteria</taxon>
        <taxon>Pseudomonadati</taxon>
        <taxon>Campylobacterota</taxon>
        <taxon>Epsilonproteobacteria</taxon>
        <taxon>Campylobacterales</taxon>
        <taxon>Campylobacteraceae</taxon>
        <taxon>Campylobacter</taxon>
    </lineage>
</organism>
<evidence type="ECO:0000256" key="5">
    <source>
        <dbReference type="ARBA" id="ARBA00023150"/>
    </source>
</evidence>
<dbReference type="SUPFAM" id="SSF54690">
    <property type="entry name" value="Molybdopterin synthase subunit MoaE"/>
    <property type="match status" value="1"/>
</dbReference>
<comment type="subunit">
    <text evidence="6">Heterotetramer of 2 MoaD subunits and 2 MoaE subunits. Also stable as homodimer. The enzyme changes between these two forms during catalysis.</text>
</comment>
<dbReference type="InterPro" id="IPR003448">
    <property type="entry name" value="Mopterin_biosynth_MoaE"/>
</dbReference>
<dbReference type="CDD" id="cd00756">
    <property type="entry name" value="MoaE"/>
    <property type="match status" value="1"/>
</dbReference>
<evidence type="ECO:0000313" key="12">
    <source>
        <dbReference type="EMBL" id="SUX10332.1"/>
    </source>
</evidence>
<comment type="catalytic activity">
    <reaction evidence="11">
        <text>2 [molybdopterin-synthase sulfur-carrier protein]-C-terminal-Gly-aminoethanethioate + cyclic pyranopterin phosphate + H2O = molybdopterin + 2 [molybdopterin-synthase sulfur-carrier protein]-C-terminal Gly-Gly + 2 H(+)</text>
        <dbReference type="Rhea" id="RHEA:26333"/>
        <dbReference type="Rhea" id="RHEA-COMP:12202"/>
        <dbReference type="Rhea" id="RHEA-COMP:19907"/>
        <dbReference type="ChEBI" id="CHEBI:15377"/>
        <dbReference type="ChEBI" id="CHEBI:15378"/>
        <dbReference type="ChEBI" id="CHEBI:58698"/>
        <dbReference type="ChEBI" id="CHEBI:59648"/>
        <dbReference type="ChEBI" id="CHEBI:90778"/>
        <dbReference type="ChEBI" id="CHEBI:232372"/>
        <dbReference type="EC" id="2.8.1.12"/>
    </reaction>
</comment>
<dbReference type="EC" id="2.8.1.12" evidence="3"/>
<dbReference type="Proteomes" id="UP000254920">
    <property type="component" value="Unassembled WGS sequence"/>
</dbReference>
<keyword evidence="13" id="KW-1185">Reference proteome</keyword>
<dbReference type="EMBL" id="UFVD01000001">
    <property type="protein sequence ID" value="SUX10332.1"/>
    <property type="molecule type" value="Genomic_DNA"/>
</dbReference>
<evidence type="ECO:0000256" key="9">
    <source>
        <dbReference type="ARBA" id="ARBA00030781"/>
    </source>
</evidence>
<comment type="pathway">
    <text evidence="1">Cofactor biosynthesis; molybdopterin biosynthesis.</text>
</comment>
<name>A0A381DI06_9BACT</name>